<feature type="domain" description="Myb-like" evidence="4">
    <location>
        <begin position="266"/>
        <end position="316"/>
    </location>
</feature>
<dbReference type="STRING" id="81824.A9V6P9"/>
<feature type="region of interest" description="Disordered" evidence="3">
    <location>
        <begin position="85"/>
        <end position="109"/>
    </location>
</feature>
<keyword evidence="2" id="KW-0238">DNA-binding</keyword>
<dbReference type="Gene3D" id="1.10.10.60">
    <property type="entry name" value="Homeodomain-like"/>
    <property type="match status" value="3"/>
</dbReference>
<feature type="region of interest" description="Disordered" evidence="3">
    <location>
        <begin position="619"/>
        <end position="639"/>
    </location>
</feature>
<keyword evidence="1" id="KW-0677">Repeat</keyword>
<gene>
    <name evidence="6" type="ORF">MONBRDRAFT_27866</name>
</gene>
<dbReference type="FunFam" id="1.10.10.60:FF:000010">
    <property type="entry name" value="Transcriptional activator Myb isoform A"/>
    <property type="match status" value="1"/>
</dbReference>
<organism evidence="6 7">
    <name type="scientific">Monosiga brevicollis</name>
    <name type="common">Choanoflagellate</name>
    <dbReference type="NCBI Taxonomy" id="81824"/>
    <lineage>
        <taxon>Eukaryota</taxon>
        <taxon>Choanoflagellata</taxon>
        <taxon>Craspedida</taxon>
        <taxon>Salpingoecidae</taxon>
        <taxon>Monosiga</taxon>
    </lineage>
</organism>
<sequence>MAQQNALSSCFPEPSPLASTALPPIQLGHPRSPFRRAPIACVKPAPRFSTMDNNHVVVYPGKRAGLDFDNAERLAAFSREIEASLMQSSHPSSPEQTPTRHINASDSSPATNVYYRDHVVPSTDQNGEPCELHISVPQATAQSRPKKPRKPRKKKTTTLRWGSDEDRRLRDLVQQRQAKTTLSIDDDHFWLAIAQNMPGRDASHCAARWKNMLDPTLIKGAWTQEEDDLVINLVNKYGPCNWTKIAQHLKGRIGKQCRERWHNALAPHLKRGPWSEDEKRTLIDAHARLGNRWAEISKLLPGRTDNHCKNFWNSMKTKKVKSIKSSLRDGADMGERLAPASGRQGVNRSNLAAQSPEASTSLLANAGHPSAKRRNSARSRLDNSTNVEVPAASPSNSSTAAAVPSTLITMPAPALAFPSTLLFDPSLLDGLGSPEPVSKRAHKASSISSAASSSYDVDVVLTGSPEAAASYDDPEQSLAEVQAAMAGPEDTPEFEDEEDENAFVLHTPVRNPAGNDDLRLGDHAHNEETPNTHLISVSCESDDQYQLAGGLNSLSTSTFANFPLSPVRGRRMLSPSYPPSPRLSWSPLIRGASGFDSPSKVMSPKSMLSLSTPTYLRAGPSAFMSPSDPNPNSTGMPKTPIQFKRALLQLELNDV</sequence>
<evidence type="ECO:0000256" key="2">
    <source>
        <dbReference type="ARBA" id="ARBA00023125"/>
    </source>
</evidence>
<dbReference type="EMBL" id="CH991563">
    <property type="protein sequence ID" value="EDQ86843.1"/>
    <property type="molecule type" value="Genomic_DNA"/>
</dbReference>
<feature type="compositionally biased region" description="Polar residues" evidence="3">
    <location>
        <begin position="344"/>
        <end position="363"/>
    </location>
</feature>
<dbReference type="GO" id="GO:0000978">
    <property type="term" value="F:RNA polymerase II cis-regulatory region sequence-specific DNA binding"/>
    <property type="evidence" value="ECO:0000318"/>
    <property type="project" value="GO_Central"/>
</dbReference>
<dbReference type="PROSITE" id="PS51294">
    <property type="entry name" value="HTH_MYB"/>
    <property type="match status" value="2"/>
</dbReference>
<evidence type="ECO:0000313" key="7">
    <source>
        <dbReference type="Proteomes" id="UP000001357"/>
    </source>
</evidence>
<dbReference type="eggNOG" id="KOG0048">
    <property type="taxonomic scope" value="Eukaryota"/>
</dbReference>
<feature type="region of interest" description="Disordered" evidence="3">
    <location>
        <begin position="333"/>
        <end position="399"/>
    </location>
</feature>
<feature type="domain" description="Myb-like" evidence="4">
    <location>
        <begin position="214"/>
        <end position="265"/>
    </location>
</feature>
<dbReference type="PANTHER" id="PTHR45614:SF25">
    <property type="entry name" value="MYB PROTEIN"/>
    <property type="match status" value="1"/>
</dbReference>
<accession>A9V6P9</accession>
<dbReference type="GO" id="GO:0000278">
    <property type="term" value="P:mitotic cell cycle"/>
    <property type="evidence" value="ECO:0000318"/>
    <property type="project" value="GO_Central"/>
</dbReference>
<protein>
    <submittedName>
        <fullName evidence="6">Uncharacterized protein</fullName>
    </submittedName>
</protein>
<name>A9V6P9_MONBE</name>
<dbReference type="InterPro" id="IPR009057">
    <property type="entry name" value="Homeodomain-like_sf"/>
</dbReference>
<dbReference type="PROSITE" id="PS50090">
    <property type="entry name" value="MYB_LIKE"/>
    <property type="match status" value="3"/>
</dbReference>
<dbReference type="InParanoid" id="A9V6P9"/>
<dbReference type="Pfam" id="PF00249">
    <property type="entry name" value="Myb_DNA-binding"/>
    <property type="match status" value="3"/>
</dbReference>
<dbReference type="GO" id="GO:0000981">
    <property type="term" value="F:DNA-binding transcription factor activity, RNA polymerase II-specific"/>
    <property type="evidence" value="ECO:0000318"/>
    <property type="project" value="GO_Central"/>
</dbReference>
<feature type="compositionally biased region" description="Low complexity" evidence="3">
    <location>
        <begin position="389"/>
        <end position="399"/>
    </location>
</feature>
<dbReference type="AlphaFoldDB" id="A9V6P9"/>
<evidence type="ECO:0000313" key="6">
    <source>
        <dbReference type="EMBL" id="EDQ86843.1"/>
    </source>
</evidence>
<dbReference type="RefSeq" id="XP_001748388.1">
    <property type="nucleotide sequence ID" value="XM_001748336.1"/>
</dbReference>
<dbReference type="Proteomes" id="UP000001357">
    <property type="component" value="Unassembled WGS sequence"/>
</dbReference>
<dbReference type="InterPro" id="IPR001005">
    <property type="entry name" value="SANT/Myb"/>
</dbReference>
<dbReference type="CDD" id="cd00167">
    <property type="entry name" value="SANT"/>
    <property type="match status" value="3"/>
</dbReference>
<dbReference type="SMART" id="SM00717">
    <property type="entry name" value="SANT"/>
    <property type="match status" value="3"/>
</dbReference>
<feature type="domain" description="HTH myb-type" evidence="5">
    <location>
        <begin position="270"/>
        <end position="320"/>
    </location>
</feature>
<dbReference type="PANTHER" id="PTHR45614">
    <property type="entry name" value="MYB PROTEIN-RELATED"/>
    <property type="match status" value="1"/>
</dbReference>
<dbReference type="InterPro" id="IPR050560">
    <property type="entry name" value="MYB_TF"/>
</dbReference>
<dbReference type="InterPro" id="IPR017930">
    <property type="entry name" value="Myb_dom"/>
</dbReference>
<dbReference type="GO" id="GO:0005634">
    <property type="term" value="C:nucleus"/>
    <property type="evidence" value="ECO:0000318"/>
    <property type="project" value="GO_Central"/>
</dbReference>
<evidence type="ECO:0000256" key="3">
    <source>
        <dbReference type="SAM" id="MobiDB-lite"/>
    </source>
</evidence>
<feature type="region of interest" description="Disordered" evidence="3">
    <location>
        <begin position="135"/>
        <end position="159"/>
    </location>
</feature>
<feature type="region of interest" description="Disordered" evidence="3">
    <location>
        <begin position="1"/>
        <end position="24"/>
    </location>
</feature>
<proteinExistence type="predicted"/>
<evidence type="ECO:0000259" key="5">
    <source>
        <dbReference type="PROSITE" id="PS51294"/>
    </source>
</evidence>
<feature type="compositionally biased region" description="Basic residues" evidence="3">
    <location>
        <begin position="144"/>
        <end position="157"/>
    </location>
</feature>
<dbReference type="GeneID" id="5893594"/>
<keyword evidence="7" id="KW-1185">Reference proteome</keyword>
<dbReference type="GO" id="GO:0045944">
    <property type="term" value="P:positive regulation of transcription by RNA polymerase II"/>
    <property type="evidence" value="ECO:0000318"/>
    <property type="project" value="GO_Central"/>
</dbReference>
<dbReference type="KEGG" id="mbr:MONBRDRAFT_27866"/>
<evidence type="ECO:0000256" key="1">
    <source>
        <dbReference type="ARBA" id="ARBA00022737"/>
    </source>
</evidence>
<evidence type="ECO:0000259" key="4">
    <source>
        <dbReference type="PROSITE" id="PS50090"/>
    </source>
</evidence>
<reference evidence="6 7" key="1">
    <citation type="journal article" date="2008" name="Nature">
        <title>The genome of the choanoflagellate Monosiga brevicollis and the origin of metazoans.</title>
        <authorList>
            <consortium name="JGI Sequencing"/>
            <person name="King N."/>
            <person name="Westbrook M.J."/>
            <person name="Young S.L."/>
            <person name="Kuo A."/>
            <person name="Abedin M."/>
            <person name="Chapman J."/>
            <person name="Fairclough S."/>
            <person name="Hellsten U."/>
            <person name="Isogai Y."/>
            <person name="Letunic I."/>
            <person name="Marr M."/>
            <person name="Pincus D."/>
            <person name="Putnam N."/>
            <person name="Rokas A."/>
            <person name="Wright K.J."/>
            <person name="Zuzow R."/>
            <person name="Dirks W."/>
            <person name="Good M."/>
            <person name="Goodstein D."/>
            <person name="Lemons D."/>
            <person name="Li W."/>
            <person name="Lyons J.B."/>
            <person name="Morris A."/>
            <person name="Nichols S."/>
            <person name="Richter D.J."/>
            <person name="Salamov A."/>
            <person name="Bork P."/>
            <person name="Lim W.A."/>
            <person name="Manning G."/>
            <person name="Miller W.T."/>
            <person name="McGinnis W."/>
            <person name="Shapiro H."/>
            <person name="Tjian R."/>
            <person name="Grigoriev I.V."/>
            <person name="Rokhsar D."/>
        </authorList>
    </citation>
    <scope>NUCLEOTIDE SEQUENCE [LARGE SCALE GENOMIC DNA]</scope>
    <source>
        <strain evidence="7">MX1 / ATCC 50154</strain>
    </source>
</reference>
<feature type="domain" description="Myb-like" evidence="4">
    <location>
        <begin position="153"/>
        <end position="213"/>
    </location>
</feature>
<dbReference type="SUPFAM" id="SSF46689">
    <property type="entry name" value="Homeodomain-like"/>
    <property type="match status" value="2"/>
</dbReference>
<feature type="domain" description="HTH myb-type" evidence="5">
    <location>
        <begin position="214"/>
        <end position="269"/>
    </location>
</feature>